<accession>A0AA38HTU2</accession>
<evidence type="ECO:0000313" key="2">
    <source>
        <dbReference type="EMBL" id="KAJ3641099.1"/>
    </source>
</evidence>
<reference evidence="2" key="1">
    <citation type="journal article" date="2023" name="G3 (Bethesda)">
        <title>Whole genome assemblies of Zophobas morio and Tenebrio molitor.</title>
        <authorList>
            <person name="Kaur S."/>
            <person name="Stinson S.A."/>
            <person name="diCenzo G.C."/>
        </authorList>
    </citation>
    <scope>NUCLEOTIDE SEQUENCE</scope>
    <source>
        <strain evidence="2">QUZm001</strain>
    </source>
</reference>
<proteinExistence type="predicted"/>
<protein>
    <submittedName>
        <fullName evidence="2">Uncharacterized protein</fullName>
    </submittedName>
</protein>
<gene>
    <name evidence="2" type="ORF">Zmor_027619</name>
</gene>
<dbReference type="AlphaFoldDB" id="A0AA38HTU2"/>
<organism evidence="2 3">
    <name type="scientific">Zophobas morio</name>
    <dbReference type="NCBI Taxonomy" id="2755281"/>
    <lineage>
        <taxon>Eukaryota</taxon>
        <taxon>Metazoa</taxon>
        <taxon>Ecdysozoa</taxon>
        <taxon>Arthropoda</taxon>
        <taxon>Hexapoda</taxon>
        <taxon>Insecta</taxon>
        <taxon>Pterygota</taxon>
        <taxon>Neoptera</taxon>
        <taxon>Endopterygota</taxon>
        <taxon>Coleoptera</taxon>
        <taxon>Polyphaga</taxon>
        <taxon>Cucujiformia</taxon>
        <taxon>Tenebrionidae</taxon>
        <taxon>Zophobas</taxon>
    </lineage>
</organism>
<evidence type="ECO:0000313" key="3">
    <source>
        <dbReference type="Proteomes" id="UP001168821"/>
    </source>
</evidence>
<name>A0AA38HTU2_9CUCU</name>
<dbReference type="EMBL" id="JALNTZ010000009">
    <property type="protein sequence ID" value="KAJ3641099.1"/>
    <property type="molecule type" value="Genomic_DNA"/>
</dbReference>
<feature type="region of interest" description="Disordered" evidence="1">
    <location>
        <begin position="58"/>
        <end position="91"/>
    </location>
</feature>
<keyword evidence="3" id="KW-1185">Reference proteome</keyword>
<sequence length="91" mass="9546">MDTDGINTNCGAGAATLDDVTELWGCCPVEMCVVTLRLIASVCFSLHLVEHEMSCRGLTGEGTGGSWRTIKGPGRLKITGNKGKSMNDAGE</sequence>
<dbReference type="Proteomes" id="UP001168821">
    <property type="component" value="Unassembled WGS sequence"/>
</dbReference>
<comment type="caution">
    <text evidence="2">The sequence shown here is derived from an EMBL/GenBank/DDBJ whole genome shotgun (WGS) entry which is preliminary data.</text>
</comment>
<evidence type="ECO:0000256" key="1">
    <source>
        <dbReference type="SAM" id="MobiDB-lite"/>
    </source>
</evidence>